<accession>A0A7J5A900</accession>
<comment type="caution">
    <text evidence="6">The sequence shown here is derived from an EMBL/GenBank/DDBJ whole genome shotgun (WGS) entry which is preliminary data.</text>
</comment>
<evidence type="ECO:0000256" key="3">
    <source>
        <dbReference type="SAM" id="MobiDB-lite"/>
    </source>
</evidence>
<dbReference type="GO" id="GO:0004065">
    <property type="term" value="F:arylsulfatase activity"/>
    <property type="evidence" value="ECO:0007669"/>
    <property type="project" value="TreeGrafter"/>
</dbReference>
<dbReference type="InterPro" id="IPR050738">
    <property type="entry name" value="Sulfatase"/>
</dbReference>
<evidence type="ECO:0000313" key="6">
    <source>
        <dbReference type="EMBL" id="KAB1154046.1"/>
    </source>
</evidence>
<gene>
    <name evidence="6" type="ORF">F6464_13700</name>
</gene>
<evidence type="ECO:0000256" key="1">
    <source>
        <dbReference type="ARBA" id="ARBA00008779"/>
    </source>
</evidence>
<keyword evidence="2" id="KW-0378">Hydrolase</keyword>
<dbReference type="Proteomes" id="UP000490922">
    <property type="component" value="Unassembled WGS sequence"/>
</dbReference>
<sequence>MNKSKILALLGVLVLISPALYSQVSKTPTKPNILIILADDMGYSDIGCYGGEIHTPNIDRLAAGGVKFSQMYNTAKCFPTRASLLTGAYYQRTNADFGNTATIGEALRPAGYNTFWSGKQHAKFNPTTRGFDRYYGMIGGCENHFNPGFEAAPGQAVPAYKVAGNRWALDETNTPENNNYIPQDSKFYDTDAFTDRALTWLDEYKNDKKPFLLYMAYTAPHWPLHAWPEDIAKYKGVYDGGYEAVRQARYKRQVQLGLIDPKTSPLPPMEIGETKPKWESLSPDERKLEATRMEVYAAMVDRLDQNIGRLLKHLEEQGKLQNTLVFFLSDNGACAVDPKVDHEDVNAPMGSVASYPSYGQNWATVSDTPLRKWKTTSHEGGISTPLIVNWPAGIQARAEWNQEPVHLIDIMPTVLAVSGAKFPGESKESNIHALDGVSLLPAFKGDKLARKSPLFYQYAKSAAIRDGHWKLVRLGPTWELYNLATDRTETKDLISQQPDIAKKMEVRWLAWWKDCTGSEWTGKAPKEPKDE</sequence>
<evidence type="ECO:0000256" key="2">
    <source>
        <dbReference type="ARBA" id="ARBA00022801"/>
    </source>
</evidence>
<dbReference type="EMBL" id="WAEM01000011">
    <property type="protein sequence ID" value="KAB1154046.1"/>
    <property type="molecule type" value="Genomic_DNA"/>
</dbReference>
<dbReference type="InterPro" id="IPR000917">
    <property type="entry name" value="Sulfatase_N"/>
</dbReference>
<name>A0A7J5A900_9FLAO</name>
<dbReference type="InterPro" id="IPR017850">
    <property type="entry name" value="Alkaline_phosphatase_core_sf"/>
</dbReference>
<feature type="region of interest" description="Disordered" evidence="3">
    <location>
        <begin position="262"/>
        <end position="283"/>
    </location>
</feature>
<dbReference type="Gene3D" id="3.30.1120.10">
    <property type="match status" value="1"/>
</dbReference>
<dbReference type="PANTHER" id="PTHR42693">
    <property type="entry name" value="ARYLSULFATASE FAMILY MEMBER"/>
    <property type="match status" value="1"/>
</dbReference>
<dbReference type="CDD" id="cd16025">
    <property type="entry name" value="PAS_like"/>
    <property type="match status" value="1"/>
</dbReference>
<feature type="signal peptide" evidence="4">
    <location>
        <begin position="1"/>
        <end position="21"/>
    </location>
</feature>
<dbReference type="OrthoDB" id="9803751at2"/>
<dbReference type="Gene3D" id="3.40.720.10">
    <property type="entry name" value="Alkaline Phosphatase, subunit A"/>
    <property type="match status" value="1"/>
</dbReference>
<evidence type="ECO:0000256" key="4">
    <source>
        <dbReference type="SAM" id="SignalP"/>
    </source>
</evidence>
<dbReference type="PANTHER" id="PTHR42693:SF53">
    <property type="entry name" value="ENDO-4-O-SULFATASE"/>
    <property type="match status" value="1"/>
</dbReference>
<keyword evidence="7" id="KW-1185">Reference proteome</keyword>
<feature type="compositionally biased region" description="Basic and acidic residues" evidence="3">
    <location>
        <begin position="272"/>
        <end position="283"/>
    </location>
</feature>
<feature type="domain" description="Sulfatase N-terminal" evidence="5">
    <location>
        <begin position="31"/>
        <end position="419"/>
    </location>
</feature>
<keyword evidence="4" id="KW-0732">Signal</keyword>
<organism evidence="6 7">
    <name type="scientific">Flavobacterium luteum</name>
    <dbReference type="NCBI Taxonomy" id="2026654"/>
    <lineage>
        <taxon>Bacteria</taxon>
        <taxon>Pseudomonadati</taxon>
        <taxon>Bacteroidota</taxon>
        <taxon>Flavobacteriia</taxon>
        <taxon>Flavobacteriales</taxon>
        <taxon>Flavobacteriaceae</taxon>
        <taxon>Flavobacterium</taxon>
    </lineage>
</organism>
<dbReference type="AlphaFoldDB" id="A0A7J5A900"/>
<proteinExistence type="inferred from homology"/>
<dbReference type="SUPFAM" id="SSF53649">
    <property type="entry name" value="Alkaline phosphatase-like"/>
    <property type="match status" value="1"/>
</dbReference>
<evidence type="ECO:0000313" key="7">
    <source>
        <dbReference type="Proteomes" id="UP000490922"/>
    </source>
</evidence>
<reference evidence="6 7" key="1">
    <citation type="submission" date="2019-09" db="EMBL/GenBank/DDBJ databases">
        <title>Flavobacterium sp. nov., isolated from glacier ice.</title>
        <authorList>
            <person name="Liu Q."/>
        </authorList>
    </citation>
    <scope>NUCLEOTIDE SEQUENCE [LARGE SCALE GENOMIC DNA]</scope>
    <source>
        <strain evidence="6 7">NBRC 112527</strain>
    </source>
</reference>
<feature type="chain" id="PRO_5029873859" evidence="4">
    <location>
        <begin position="22"/>
        <end position="531"/>
    </location>
</feature>
<comment type="similarity">
    <text evidence="1">Belongs to the sulfatase family.</text>
</comment>
<protein>
    <submittedName>
        <fullName evidence="6">Arylsulfatase</fullName>
    </submittedName>
</protein>
<evidence type="ECO:0000259" key="5">
    <source>
        <dbReference type="Pfam" id="PF00884"/>
    </source>
</evidence>
<dbReference type="Pfam" id="PF00884">
    <property type="entry name" value="Sulfatase"/>
    <property type="match status" value="1"/>
</dbReference>